<feature type="compositionally biased region" description="Basic residues" evidence="1">
    <location>
        <begin position="405"/>
        <end position="414"/>
    </location>
</feature>
<name>A0AAQ3UJ28_PASNO</name>
<feature type="region of interest" description="Disordered" evidence="1">
    <location>
        <begin position="96"/>
        <end position="153"/>
    </location>
</feature>
<keyword evidence="3" id="KW-1185">Reference proteome</keyword>
<feature type="compositionally biased region" description="Basic and acidic residues" evidence="1">
    <location>
        <begin position="377"/>
        <end position="396"/>
    </location>
</feature>
<sequence length="679" mass="70416">MDSGEKGNVATDVWVPPSHPPPTAAARSNDDDGYECTKSSNPTSPEYAGGSGGGGGGSGTLPASPPSRYLATSRIVGRVAGAGCEHHSPTFTAAATSAASYSPPRRGSTTFSTSPAAYRSHAHSASTSSSAGARGSMGCRPATTSSTSAPNANTSAADVAFPVRLGGQVPQRAHHARRARVGPALVELGEPEVAEPRRHVGVQEHVAGLDVAVEDDALPPLVQVQQRGRDVAEDAAAHGPRQPRRLGVVAEEVLVQAAVGHVVVDEEEVAAAAAPALELDQVAVAEAADGRDLRHELADALPGLVAHALHGHRVAGARQHAAVHLAEAAGAEELALAEPARGPAELRVLEPVRAVVQLPLLDDLAVLVPVGAVRAGAGEHHQRHERREGHGQDERGPVLAVLDRRQRRQRRKVEARRGAAAQPEAPAPDVVRARQEPRGRREADVHLLPEHPGQVDAEGDERLRGPPPRRRGGVGDGDIEQPRGAVVVDPGDGVPGLEVERVRRGAGVGDEAVEVDADVVAVDVPELEVLHGVELDGEDVVGGVAEVAGAEQAQVLAGQCAGEPRVGRHDEREAVPAQLRELGHHGHHELRGEGHSGAVGAAVEEAERGRVEGVADELGRLVGEAEEPVGPDLGDAVQGQVRVVPAEAFVGELLGGGEAGEEEEEEEEQEEDWMLGFGA</sequence>
<feature type="region of interest" description="Disordered" evidence="1">
    <location>
        <begin position="1"/>
        <end position="68"/>
    </location>
</feature>
<feature type="region of interest" description="Disordered" evidence="1">
    <location>
        <begin position="655"/>
        <end position="679"/>
    </location>
</feature>
<reference evidence="2 3" key="1">
    <citation type="submission" date="2024-02" db="EMBL/GenBank/DDBJ databases">
        <title>High-quality chromosome-scale genome assembly of Pensacola bahiagrass (Paspalum notatum Flugge var. saurae).</title>
        <authorList>
            <person name="Vega J.M."/>
            <person name="Podio M."/>
            <person name="Orjuela J."/>
            <person name="Siena L.A."/>
            <person name="Pessino S.C."/>
            <person name="Combes M.C."/>
            <person name="Mariac C."/>
            <person name="Albertini E."/>
            <person name="Pupilli F."/>
            <person name="Ortiz J.P.A."/>
            <person name="Leblanc O."/>
        </authorList>
    </citation>
    <scope>NUCLEOTIDE SEQUENCE [LARGE SCALE GENOMIC DNA]</scope>
    <source>
        <strain evidence="2">R1</strain>
        <tissue evidence="2">Leaf</tissue>
    </source>
</reference>
<feature type="compositionally biased region" description="Basic and acidic residues" evidence="1">
    <location>
        <begin position="431"/>
        <end position="449"/>
    </location>
</feature>
<evidence type="ECO:0000313" key="3">
    <source>
        <dbReference type="Proteomes" id="UP001341281"/>
    </source>
</evidence>
<evidence type="ECO:0000313" key="2">
    <source>
        <dbReference type="EMBL" id="WVZ90902.1"/>
    </source>
</evidence>
<proteinExistence type="predicted"/>
<protein>
    <submittedName>
        <fullName evidence="2">Uncharacterized protein</fullName>
    </submittedName>
</protein>
<dbReference type="EMBL" id="CP144752">
    <property type="protein sequence ID" value="WVZ90902.1"/>
    <property type="molecule type" value="Genomic_DNA"/>
</dbReference>
<feature type="compositionally biased region" description="Gly residues" evidence="1">
    <location>
        <begin position="49"/>
        <end position="59"/>
    </location>
</feature>
<feature type="compositionally biased region" description="Acidic residues" evidence="1">
    <location>
        <begin position="659"/>
        <end position="673"/>
    </location>
</feature>
<dbReference type="AlphaFoldDB" id="A0AAQ3UJ28"/>
<gene>
    <name evidence="2" type="ORF">U9M48_037156</name>
</gene>
<evidence type="ECO:0000256" key="1">
    <source>
        <dbReference type="SAM" id="MobiDB-lite"/>
    </source>
</evidence>
<dbReference type="Proteomes" id="UP001341281">
    <property type="component" value="Chromosome 08"/>
</dbReference>
<accession>A0AAQ3UJ28</accession>
<feature type="compositionally biased region" description="Low complexity" evidence="1">
    <location>
        <begin position="114"/>
        <end position="153"/>
    </location>
</feature>
<organism evidence="2 3">
    <name type="scientific">Paspalum notatum var. saurae</name>
    <dbReference type="NCBI Taxonomy" id="547442"/>
    <lineage>
        <taxon>Eukaryota</taxon>
        <taxon>Viridiplantae</taxon>
        <taxon>Streptophyta</taxon>
        <taxon>Embryophyta</taxon>
        <taxon>Tracheophyta</taxon>
        <taxon>Spermatophyta</taxon>
        <taxon>Magnoliopsida</taxon>
        <taxon>Liliopsida</taxon>
        <taxon>Poales</taxon>
        <taxon>Poaceae</taxon>
        <taxon>PACMAD clade</taxon>
        <taxon>Panicoideae</taxon>
        <taxon>Andropogonodae</taxon>
        <taxon>Paspaleae</taxon>
        <taxon>Paspalinae</taxon>
        <taxon>Paspalum</taxon>
    </lineage>
</organism>
<feature type="region of interest" description="Disordered" evidence="1">
    <location>
        <begin position="376"/>
        <end position="496"/>
    </location>
</feature>
<feature type="compositionally biased region" description="Low complexity" evidence="1">
    <location>
        <begin position="484"/>
        <end position="496"/>
    </location>
</feature>